<keyword evidence="2" id="KW-1185">Reference proteome</keyword>
<reference evidence="1 2" key="1">
    <citation type="submission" date="2014-04" db="EMBL/GenBank/DDBJ databases">
        <authorList>
            <consortium name="DOE Joint Genome Institute"/>
            <person name="Kuo A."/>
            <person name="Tarkka M."/>
            <person name="Buscot F."/>
            <person name="Kohler A."/>
            <person name="Nagy L.G."/>
            <person name="Floudas D."/>
            <person name="Copeland A."/>
            <person name="Barry K.W."/>
            <person name="Cichocki N."/>
            <person name="Veneault-Fourrey C."/>
            <person name="LaButti K."/>
            <person name="Lindquist E.A."/>
            <person name="Lipzen A."/>
            <person name="Lundell T."/>
            <person name="Morin E."/>
            <person name="Murat C."/>
            <person name="Sun H."/>
            <person name="Tunlid A."/>
            <person name="Henrissat B."/>
            <person name="Grigoriev I.V."/>
            <person name="Hibbett D.S."/>
            <person name="Martin F."/>
            <person name="Nordberg H.P."/>
            <person name="Cantor M.N."/>
            <person name="Hua S.X."/>
        </authorList>
    </citation>
    <scope>NUCLEOTIDE SEQUENCE [LARGE SCALE GENOMIC DNA]</scope>
    <source>
        <strain evidence="1 2">F 1598</strain>
    </source>
</reference>
<protein>
    <submittedName>
        <fullName evidence="1">Uncharacterized protein</fullName>
    </submittedName>
</protein>
<dbReference type="Proteomes" id="UP000054166">
    <property type="component" value="Unassembled WGS sequence"/>
</dbReference>
<evidence type="ECO:0000313" key="1">
    <source>
        <dbReference type="EMBL" id="KIM89752.1"/>
    </source>
</evidence>
<organism evidence="1 2">
    <name type="scientific">Piloderma croceum (strain F 1598)</name>
    <dbReference type="NCBI Taxonomy" id="765440"/>
    <lineage>
        <taxon>Eukaryota</taxon>
        <taxon>Fungi</taxon>
        <taxon>Dikarya</taxon>
        <taxon>Basidiomycota</taxon>
        <taxon>Agaricomycotina</taxon>
        <taxon>Agaricomycetes</taxon>
        <taxon>Agaricomycetidae</taxon>
        <taxon>Atheliales</taxon>
        <taxon>Atheliaceae</taxon>
        <taxon>Piloderma</taxon>
    </lineage>
</organism>
<sequence>MGVCIFRDFALIVQRTHSNDHYASILYIMGNDWTKMTRQDRQMPPYMVMDPKSQLTLSADHDDHFLMDTSNDLTYYHDPCKLIYDGSRQKGKRNREKQCNTCGGWIDLGNIETGESALTSHERGIQGLAKVASTQRALEDLQHSGNISPHMPSHPNQFRAYFPLYVPFSATSFVTSRK</sequence>
<gene>
    <name evidence="1" type="ORF">PILCRDRAFT_812564</name>
</gene>
<accession>A0A0C3CJ67</accession>
<proteinExistence type="predicted"/>
<dbReference type="HOGENOM" id="CLU_1514125_0_0_1"/>
<name>A0A0C3CJ67_PILCF</name>
<evidence type="ECO:0000313" key="2">
    <source>
        <dbReference type="Proteomes" id="UP000054166"/>
    </source>
</evidence>
<dbReference type="InParanoid" id="A0A0C3CJ67"/>
<reference evidence="2" key="2">
    <citation type="submission" date="2015-01" db="EMBL/GenBank/DDBJ databases">
        <title>Evolutionary Origins and Diversification of the Mycorrhizal Mutualists.</title>
        <authorList>
            <consortium name="DOE Joint Genome Institute"/>
            <consortium name="Mycorrhizal Genomics Consortium"/>
            <person name="Kohler A."/>
            <person name="Kuo A."/>
            <person name="Nagy L.G."/>
            <person name="Floudas D."/>
            <person name="Copeland A."/>
            <person name="Barry K.W."/>
            <person name="Cichocki N."/>
            <person name="Veneault-Fourrey C."/>
            <person name="LaButti K."/>
            <person name="Lindquist E.A."/>
            <person name="Lipzen A."/>
            <person name="Lundell T."/>
            <person name="Morin E."/>
            <person name="Murat C."/>
            <person name="Riley R."/>
            <person name="Ohm R."/>
            <person name="Sun H."/>
            <person name="Tunlid A."/>
            <person name="Henrissat B."/>
            <person name="Grigoriev I.V."/>
            <person name="Hibbett D.S."/>
            <person name="Martin F."/>
        </authorList>
    </citation>
    <scope>NUCLEOTIDE SEQUENCE [LARGE SCALE GENOMIC DNA]</scope>
    <source>
        <strain evidence="2">F 1598</strain>
    </source>
</reference>
<dbReference type="AlphaFoldDB" id="A0A0C3CJ67"/>
<feature type="non-terminal residue" evidence="1">
    <location>
        <position position="178"/>
    </location>
</feature>
<dbReference type="EMBL" id="KN832974">
    <property type="protein sequence ID" value="KIM89752.1"/>
    <property type="molecule type" value="Genomic_DNA"/>
</dbReference>